<dbReference type="KEGG" id="tgy:X802_02405"/>
<protein>
    <submittedName>
        <fullName evidence="2">AbrB family transcriptional regulator</fullName>
    </submittedName>
</protein>
<dbReference type="AlphaFoldDB" id="A0A0X1KIQ3"/>
<dbReference type="PATRIC" id="fig|1432656.3.peg.470"/>
<dbReference type="InterPro" id="IPR007159">
    <property type="entry name" value="SpoVT-AbrB_dom"/>
</dbReference>
<dbReference type="EMBL" id="CP007140">
    <property type="protein sequence ID" value="AJC71154.1"/>
    <property type="molecule type" value="Genomic_DNA"/>
</dbReference>
<name>A0A0X1KIQ3_9EURY</name>
<dbReference type="Proteomes" id="UP000062043">
    <property type="component" value="Chromosome"/>
</dbReference>
<organism evidence="2 3">
    <name type="scientific">Thermococcus guaymasensis DSM 11113</name>
    <dbReference type="NCBI Taxonomy" id="1432656"/>
    <lineage>
        <taxon>Archaea</taxon>
        <taxon>Methanobacteriati</taxon>
        <taxon>Methanobacteriota</taxon>
        <taxon>Thermococci</taxon>
        <taxon>Thermococcales</taxon>
        <taxon>Thermococcaceae</taxon>
        <taxon>Thermococcus</taxon>
    </lineage>
</organism>
<dbReference type="PROSITE" id="PS51740">
    <property type="entry name" value="SPOVT_ABRB"/>
    <property type="match status" value="1"/>
</dbReference>
<evidence type="ECO:0000313" key="2">
    <source>
        <dbReference type="EMBL" id="AJC71154.1"/>
    </source>
</evidence>
<gene>
    <name evidence="2" type="ORF">X802_02405</name>
</gene>
<dbReference type="GeneID" id="27134507"/>
<accession>A0A0X1KIQ3</accession>
<dbReference type="SUPFAM" id="SSF89447">
    <property type="entry name" value="AbrB/MazE/MraZ-like"/>
    <property type="match status" value="1"/>
</dbReference>
<dbReference type="OrthoDB" id="28233at2157"/>
<dbReference type="SMART" id="SM00966">
    <property type="entry name" value="SpoVT_AbrB"/>
    <property type="match status" value="1"/>
</dbReference>
<dbReference type="GO" id="GO:0003677">
    <property type="term" value="F:DNA binding"/>
    <property type="evidence" value="ECO:0007669"/>
    <property type="project" value="InterPro"/>
</dbReference>
<dbReference type="InterPro" id="IPR037914">
    <property type="entry name" value="SpoVT-AbrB_sf"/>
</dbReference>
<proteinExistence type="predicted"/>
<evidence type="ECO:0000313" key="3">
    <source>
        <dbReference type="Proteomes" id="UP000062043"/>
    </source>
</evidence>
<dbReference type="RefSeq" id="WP_062370662.1">
    <property type="nucleotide sequence ID" value="NZ_CP007140.1"/>
</dbReference>
<reference evidence="2 3" key="1">
    <citation type="submission" date="2014-01" db="EMBL/GenBank/DDBJ databases">
        <title>Genome sequencing of Thermococcus guaymasensis.</title>
        <authorList>
            <person name="Zhang X."/>
            <person name="Alvare G."/>
            <person name="Fristensky B."/>
            <person name="Chen L."/>
            <person name="Suen T."/>
            <person name="Chen Q."/>
            <person name="Ma K."/>
        </authorList>
    </citation>
    <scope>NUCLEOTIDE SEQUENCE [LARGE SCALE GENOMIC DNA]</scope>
    <source>
        <strain evidence="2 3">DSM 11113</strain>
    </source>
</reference>
<dbReference type="InterPro" id="IPR038619">
    <property type="entry name" value="MraZ_sf"/>
</dbReference>
<keyword evidence="3" id="KW-1185">Reference proteome</keyword>
<sequence length="76" mass="8653">MLAKVDSRGRLYIPKELRRDISGEVYLVRVSEGILIVPKPEDPLRELEELGKKLPDVSIEELRREILKEAEKLAGG</sequence>
<evidence type="ECO:0000259" key="1">
    <source>
        <dbReference type="PROSITE" id="PS51740"/>
    </source>
</evidence>
<feature type="domain" description="SpoVT-AbrB" evidence="1">
    <location>
        <begin position="1"/>
        <end position="41"/>
    </location>
</feature>
<dbReference type="STRING" id="1432656.X802_02405"/>
<dbReference type="Gene3D" id="3.40.1550.20">
    <property type="entry name" value="Transcriptional regulator MraZ domain"/>
    <property type="match status" value="1"/>
</dbReference>
<dbReference type="Pfam" id="PF04014">
    <property type="entry name" value="MazE_antitoxin"/>
    <property type="match status" value="1"/>
</dbReference>